<sequence length="330" mass="39720">MICDLLSRSLTLNRTRTEREKESICERENNEGRKASKTSQRKLTGLVKTGRSQTTRTRQLIKDGVTSLGATGAKTSKGRGRTFFAPEFYAEKLHYETKRERERERVEKREKREREREREKEREREREEREERERERVEKREKRERERVEKREKRERERERVEKREKRERVEKREKREGQTDSYTLEPPGNKCLNQLSASHNKNLLTYGISQPYGSVSQDLRIIKECNLTYPTDRHTLNVALVEKHFEFDMDRNFKCFLHCLYEKYNWMTYDGTFKEKEIKLSLGESNLDESSIEYLLATCVEIDAEDKCDRAHLFTECFWTETDKLVSFI</sequence>
<dbReference type="InterPro" id="IPR036728">
    <property type="entry name" value="PBP_GOBP_sf"/>
</dbReference>
<dbReference type="SUPFAM" id="SSF47565">
    <property type="entry name" value="Insect pheromone/odorant-binding proteins"/>
    <property type="match status" value="1"/>
</dbReference>
<feature type="compositionally biased region" description="Basic and acidic residues" evidence="1">
    <location>
        <begin position="97"/>
        <end position="179"/>
    </location>
</feature>
<name>A0AAN8PVK4_POLSC</name>
<evidence type="ECO:0000313" key="3">
    <source>
        <dbReference type="Proteomes" id="UP001372834"/>
    </source>
</evidence>
<dbReference type="Pfam" id="PF01395">
    <property type="entry name" value="PBP_GOBP"/>
    <property type="match status" value="1"/>
</dbReference>
<dbReference type="InterPro" id="IPR006170">
    <property type="entry name" value="PBP/GOBP"/>
</dbReference>
<feature type="compositionally biased region" description="Basic and acidic residues" evidence="1">
    <location>
        <begin position="16"/>
        <end position="34"/>
    </location>
</feature>
<dbReference type="SMART" id="SM00708">
    <property type="entry name" value="PhBP"/>
    <property type="match status" value="1"/>
</dbReference>
<dbReference type="Proteomes" id="UP001372834">
    <property type="component" value="Unassembled WGS sequence"/>
</dbReference>
<dbReference type="CDD" id="cd23992">
    <property type="entry name" value="PBP_GOBP"/>
    <property type="match status" value="1"/>
</dbReference>
<proteinExistence type="predicted"/>
<gene>
    <name evidence="2" type="ORF">RUM43_010263</name>
</gene>
<accession>A0AAN8PVK4</accession>
<organism evidence="2 3">
    <name type="scientific">Polyplax serrata</name>
    <name type="common">Common mouse louse</name>
    <dbReference type="NCBI Taxonomy" id="468196"/>
    <lineage>
        <taxon>Eukaryota</taxon>
        <taxon>Metazoa</taxon>
        <taxon>Ecdysozoa</taxon>
        <taxon>Arthropoda</taxon>
        <taxon>Hexapoda</taxon>
        <taxon>Insecta</taxon>
        <taxon>Pterygota</taxon>
        <taxon>Neoptera</taxon>
        <taxon>Paraneoptera</taxon>
        <taxon>Psocodea</taxon>
        <taxon>Troctomorpha</taxon>
        <taxon>Phthiraptera</taxon>
        <taxon>Anoplura</taxon>
        <taxon>Polyplacidae</taxon>
        <taxon>Polyplax</taxon>
    </lineage>
</organism>
<evidence type="ECO:0000256" key="1">
    <source>
        <dbReference type="SAM" id="MobiDB-lite"/>
    </source>
</evidence>
<reference evidence="2 3" key="1">
    <citation type="submission" date="2023-10" db="EMBL/GenBank/DDBJ databases">
        <title>Genomes of two closely related lineages of the louse Polyplax serrata with different host specificities.</title>
        <authorList>
            <person name="Martinu J."/>
            <person name="Tarabai H."/>
            <person name="Stefka J."/>
            <person name="Hypsa V."/>
        </authorList>
    </citation>
    <scope>NUCLEOTIDE SEQUENCE [LARGE SCALE GENOMIC DNA]</scope>
    <source>
        <strain evidence="2">HR10_N</strain>
    </source>
</reference>
<comment type="caution">
    <text evidence="2">The sequence shown here is derived from an EMBL/GenBank/DDBJ whole genome shotgun (WGS) entry which is preliminary data.</text>
</comment>
<feature type="region of interest" description="Disordered" evidence="1">
    <location>
        <begin position="16"/>
        <end position="57"/>
    </location>
</feature>
<dbReference type="AlphaFoldDB" id="A0AAN8PVK4"/>
<dbReference type="Gene3D" id="1.10.238.20">
    <property type="entry name" value="Pheromone/general odorant binding protein domain"/>
    <property type="match status" value="1"/>
</dbReference>
<feature type="region of interest" description="Disordered" evidence="1">
    <location>
        <begin position="97"/>
        <end position="192"/>
    </location>
</feature>
<evidence type="ECO:0000313" key="2">
    <source>
        <dbReference type="EMBL" id="KAK6636601.1"/>
    </source>
</evidence>
<dbReference type="GO" id="GO:0005549">
    <property type="term" value="F:odorant binding"/>
    <property type="evidence" value="ECO:0007669"/>
    <property type="project" value="InterPro"/>
</dbReference>
<protein>
    <submittedName>
        <fullName evidence="2">Uncharacterized protein</fullName>
    </submittedName>
</protein>
<dbReference type="EMBL" id="JAWJWE010000004">
    <property type="protein sequence ID" value="KAK6636601.1"/>
    <property type="molecule type" value="Genomic_DNA"/>
</dbReference>